<feature type="domain" description="HTH asnC-type" evidence="4">
    <location>
        <begin position="1"/>
        <end position="78"/>
    </location>
</feature>
<sequence length="146" mass="16565">MDNTDKKIIEILQEQGRISMKELSSMVSLSQPAVTDRVRKLEEHGVVRHYRAVISPSTIKKSITAYLMFLTKDCEGLVEFCRQSIDLIECHRISGQYNYLLKVVTESMQSLEEFTNACGKYGDSVTLIVMSSPIENKPLIPLVDHN</sequence>
<dbReference type="OrthoDB" id="34294at2"/>
<dbReference type="Gene3D" id="3.30.70.920">
    <property type="match status" value="1"/>
</dbReference>
<name>A0A1G4TA45_9BACL</name>
<dbReference type="InterPro" id="IPR019888">
    <property type="entry name" value="Tscrpt_reg_AsnC-like"/>
</dbReference>
<dbReference type="InterPro" id="IPR019887">
    <property type="entry name" value="Tscrpt_reg_AsnC/Lrp_C"/>
</dbReference>
<evidence type="ECO:0000259" key="4">
    <source>
        <dbReference type="PROSITE" id="PS50956"/>
    </source>
</evidence>
<evidence type="ECO:0000313" key="5">
    <source>
        <dbReference type="EMBL" id="SCW78312.1"/>
    </source>
</evidence>
<protein>
    <submittedName>
        <fullName evidence="5">DNA-binding transcriptional regulator, Lrp family</fullName>
    </submittedName>
</protein>
<dbReference type="Proteomes" id="UP000198601">
    <property type="component" value="Unassembled WGS sequence"/>
</dbReference>
<dbReference type="SUPFAM" id="SSF46785">
    <property type="entry name" value="Winged helix' DNA-binding domain"/>
    <property type="match status" value="1"/>
</dbReference>
<dbReference type="PRINTS" id="PR00033">
    <property type="entry name" value="HTHASNC"/>
</dbReference>
<dbReference type="InterPro" id="IPR036390">
    <property type="entry name" value="WH_DNA-bd_sf"/>
</dbReference>
<dbReference type="Gene3D" id="1.10.10.10">
    <property type="entry name" value="Winged helix-like DNA-binding domain superfamily/Winged helix DNA-binding domain"/>
    <property type="match status" value="1"/>
</dbReference>
<dbReference type="PROSITE" id="PS50956">
    <property type="entry name" value="HTH_ASNC_2"/>
    <property type="match status" value="1"/>
</dbReference>
<keyword evidence="6" id="KW-1185">Reference proteome</keyword>
<evidence type="ECO:0000256" key="3">
    <source>
        <dbReference type="ARBA" id="ARBA00023163"/>
    </source>
</evidence>
<reference evidence="6" key="1">
    <citation type="submission" date="2016-10" db="EMBL/GenBank/DDBJ databases">
        <authorList>
            <person name="Varghese N."/>
            <person name="Submissions S."/>
        </authorList>
    </citation>
    <scope>NUCLEOTIDE SEQUENCE [LARGE SCALE GENOMIC DNA]</scope>
    <source>
        <strain evidence="6">CGMCC 1.8946</strain>
    </source>
</reference>
<dbReference type="EMBL" id="FMTT01000046">
    <property type="protein sequence ID" value="SCW78312.1"/>
    <property type="molecule type" value="Genomic_DNA"/>
</dbReference>
<dbReference type="PANTHER" id="PTHR30154">
    <property type="entry name" value="LEUCINE-RESPONSIVE REGULATORY PROTEIN"/>
    <property type="match status" value="1"/>
</dbReference>
<dbReference type="STRING" id="624147.SAMN04487970_104630"/>
<dbReference type="InterPro" id="IPR011991">
    <property type="entry name" value="ArsR-like_HTH"/>
</dbReference>
<keyword evidence="2 5" id="KW-0238">DNA-binding</keyword>
<keyword evidence="3" id="KW-0804">Transcription</keyword>
<gene>
    <name evidence="5" type="ORF">SAMN04487970_104630</name>
</gene>
<dbReference type="GO" id="GO:0043200">
    <property type="term" value="P:response to amino acid"/>
    <property type="evidence" value="ECO:0007669"/>
    <property type="project" value="TreeGrafter"/>
</dbReference>
<dbReference type="FunFam" id="1.10.10.10:FF:000186">
    <property type="entry name" value="AsnC family transcriptional regulator"/>
    <property type="match status" value="1"/>
</dbReference>
<dbReference type="Pfam" id="PF01037">
    <property type="entry name" value="AsnC_trans_reg"/>
    <property type="match status" value="1"/>
</dbReference>
<evidence type="ECO:0000256" key="2">
    <source>
        <dbReference type="ARBA" id="ARBA00023125"/>
    </source>
</evidence>
<organism evidence="5 6">
    <name type="scientific">Paenibacillus tianmuensis</name>
    <dbReference type="NCBI Taxonomy" id="624147"/>
    <lineage>
        <taxon>Bacteria</taxon>
        <taxon>Bacillati</taxon>
        <taxon>Bacillota</taxon>
        <taxon>Bacilli</taxon>
        <taxon>Bacillales</taxon>
        <taxon>Paenibacillaceae</taxon>
        <taxon>Paenibacillus</taxon>
    </lineage>
</organism>
<dbReference type="SMART" id="SM00344">
    <property type="entry name" value="HTH_ASNC"/>
    <property type="match status" value="1"/>
</dbReference>
<proteinExistence type="predicted"/>
<dbReference type="CDD" id="cd00090">
    <property type="entry name" value="HTH_ARSR"/>
    <property type="match status" value="1"/>
</dbReference>
<dbReference type="InterPro" id="IPR036388">
    <property type="entry name" value="WH-like_DNA-bd_sf"/>
</dbReference>
<dbReference type="PANTHER" id="PTHR30154:SF20">
    <property type="entry name" value="LEUCINE-RESPONSIVE REGULATORY PROTEIN"/>
    <property type="match status" value="1"/>
</dbReference>
<dbReference type="Pfam" id="PF13412">
    <property type="entry name" value="HTH_24"/>
    <property type="match status" value="1"/>
</dbReference>
<dbReference type="GO" id="GO:0043565">
    <property type="term" value="F:sequence-specific DNA binding"/>
    <property type="evidence" value="ECO:0007669"/>
    <property type="project" value="InterPro"/>
</dbReference>
<accession>A0A1G4TA45</accession>
<dbReference type="InterPro" id="IPR011008">
    <property type="entry name" value="Dimeric_a/b-barrel"/>
</dbReference>
<dbReference type="InterPro" id="IPR000485">
    <property type="entry name" value="AsnC-type_HTH_dom"/>
</dbReference>
<keyword evidence="1" id="KW-0805">Transcription regulation</keyword>
<evidence type="ECO:0000313" key="6">
    <source>
        <dbReference type="Proteomes" id="UP000198601"/>
    </source>
</evidence>
<evidence type="ECO:0000256" key="1">
    <source>
        <dbReference type="ARBA" id="ARBA00023015"/>
    </source>
</evidence>
<dbReference type="GO" id="GO:0005829">
    <property type="term" value="C:cytosol"/>
    <property type="evidence" value="ECO:0007669"/>
    <property type="project" value="TreeGrafter"/>
</dbReference>
<dbReference type="SUPFAM" id="SSF54909">
    <property type="entry name" value="Dimeric alpha+beta barrel"/>
    <property type="match status" value="1"/>
</dbReference>
<dbReference type="AlphaFoldDB" id="A0A1G4TA45"/>
<dbReference type="RefSeq" id="WP_090675603.1">
    <property type="nucleotide sequence ID" value="NZ_FMTT01000046.1"/>
</dbReference>